<gene>
    <name evidence="2" type="ORF">ELS82_18665</name>
</gene>
<dbReference type="SMART" id="SM00587">
    <property type="entry name" value="CHK"/>
    <property type="match status" value="1"/>
</dbReference>
<dbReference type="InterPro" id="IPR002575">
    <property type="entry name" value="Aminoglycoside_PTrfase"/>
</dbReference>
<dbReference type="Pfam" id="PF01636">
    <property type="entry name" value="APH"/>
    <property type="match status" value="1"/>
</dbReference>
<dbReference type="EMBL" id="SATR01000035">
    <property type="protein sequence ID" value="TFH90103.1"/>
    <property type="molecule type" value="Genomic_DNA"/>
</dbReference>
<dbReference type="RefSeq" id="WP_134836820.1">
    <property type="nucleotide sequence ID" value="NZ_SATR01000035.1"/>
</dbReference>
<name>A0A4Y8WBV5_9VIBR</name>
<organism evidence="2 3">
    <name type="scientific">Vibrio ouci</name>
    <dbReference type="NCBI Taxonomy" id="2499078"/>
    <lineage>
        <taxon>Bacteria</taxon>
        <taxon>Pseudomonadati</taxon>
        <taxon>Pseudomonadota</taxon>
        <taxon>Gammaproteobacteria</taxon>
        <taxon>Vibrionales</taxon>
        <taxon>Vibrionaceae</taxon>
        <taxon>Vibrio</taxon>
    </lineage>
</organism>
<dbReference type="Gene3D" id="3.90.1200.10">
    <property type="match status" value="1"/>
</dbReference>
<feature type="domain" description="CHK kinase-like" evidence="1">
    <location>
        <begin position="108"/>
        <end position="265"/>
    </location>
</feature>
<reference evidence="2 3" key="1">
    <citation type="submission" date="2019-01" db="EMBL/GenBank/DDBJ databases">
        <title>Vibrio BEI176 sp. nov, a marine bacterium isolated from China: eastern marignal seas.</title>
        <authorList>
            <person name="Li B."/>
        </authorList>
    </citation>
    <scope>NUCLEOTIDE SEQUENCE [LARGE SCALE GENOMIC DNA]</scope>
    <source>
        <strain evidence="2 3">BEI176</strain>
    </source>
</reference>
<evidence type="ECO:0000313" key="2">
    <source>
        <dbReference type="EMBL" id="TFH90103.1"/>
    </source>
</evidence>
<keyword evidence="3" id="KW-1185">Reference proteome</keyword>
<dbReference type="PANTHER" id="PTHR11012:SF30">
    <property type="entry name" value="PROTEIN KINASE-LIKE DOMAIN-CONTAINING"/>
    <property type="match status" value="1"/>
</dbReference>
<proteinExistence type="predicted"/>
<dbReference type="OrthoDB" id="9769860at2"/>
<dbReference type="InterPro" id="IPR015897">
    <property type="entry name" value="CHK_kinase-like"/>
</dbReference>
<comment type="caution">
    <text evidence="2">The sequence shown here is derived from an EMBL/GenBank/DDBJ whole genome shotgun (WGS) entry which is preliminary data.</text>
</comment>
<sequence>MMKQYDYQSLLDSLGFETLTHTEVLQSLWGGYGELVRLHTASGSVIVKHIKLPKPEHHPRGWNSELSHQRKLRSYQVELNWYKSAANLCKAKVPVAIKVEQQGQELMIVMEDLSSLGFTDVVTEATHAHLSACLEWLADFHAQHIGHQGEGLWECGTYWHLDTRPDELAALKDESLKQAAHKIDDVLKGAPYQTLVHGDAKLANFCFYPDGTRAAAVDFQYIGRGCAMKDVALFMSSAVKPEQCQVMEDWILDEYFAHLSRALDKYQPSIDAADVEVQWRPLFSIAWADFQRFVKGWSPDHWKINPYTEALAVRALDTLKAYP</sequence>
<accession>A0A4Y8WBV5</accession>
<dbReference type="InterPro" id="IPR011009">
    <property type="entry name" value="Kinase-like_dom_sf"/>
</dbReference>
<protein>
    <submittedName>
        <fullName evidence="2">DUF1679 domain-containing protein</fullName>
    </submittedName>
</protein>
<evidence type="ECO:0000313" key="3">
    <source>
        <dbReference type="Proteomes" id="UP000297753"/>
    </source>
</evidence>
<evidence type="ECO:0000259" key="1">
    <source>
        <dbReference type="SMART" id="SM00587"/>
    </source>
</evidence>
<dbReference type="AlphaFoldDB" id="A0A4Y8WBV5"/>
<dbReference type="Proteomes" id="UP000297753">
    <property type="component" value="Unassembled WGS sequence"/>
</dbReference>
<dbReference type="SUPFAM" id="SSF56112">
    <property type="entry name" value="Protein kinase-like (PK-like)"/>
    <property type="match status" value="1"/>
</dbReference>
<dbReference type="PANTHER" id="PTHR11012">
    <property type="entry name" value="PROTEIN KINASE-LIKE DOMAIN-CONTAINING"/>
    <property type="match status" value="1"/>
</dbReference>